<evidence type="ECO:0000256" key="8">
    <source>
        <dbReference type="ARBA" id="ARBA00023136"/>
    </source>
</evidence>
<keyword evidence="6 10" id="KW-0406">Ion transport</keyword>
<comment type="function">
    <text evidence="10">Forms passive diffusion pores that allow small molecular weight hydrophilic materials across the outer membrane.</text>
</comment>
<evidence type="ECO:0000256" key="6">
    <source>
        <dbReference type="ARBA" id="ARBA00023065"/>
    </source>
</evidence>
<keyword evidence="2 10" id="KW-0813">Transport</keyword>
<feature type="signal peptide" evidence="10">
    <location>
        <begin position="1"/>
        <end position="24"/>
    </location>
</feature>
<comment type="similarity">
    <text evidence="1 10">Belongs to the alphaproteobacteria porin family.</text>
</comment>
<name>A0ABU0DH45_9HYPH</name>
<evidence type="ECO:0000256" key="7">
    <source>
        <dbReference type="ARBA" id="ARBA00023114"/>
    </source>
</evidence>
<comment type="subcellular location">
    <subcellularLocation>
        <location evidence="10">Cell outer membrane</location>
        <topology evidence="10">Multi-pass membrane protein</topology>
    </subcellularLocation>
</comment>
<evidence type="ECO:0000256" key="2">
    <source>
        <dbReference type="ARBA" id="ARBA00022448"/>
    </source>
</evidence>
<protein>
    <recommendedName>
        <fullName evidence="10">Porin</fullName>
    </recommendedName>
</protein>
<keyword evidence="12" id="KW-1185">Reference proteome</keyword>
<evidence type="ECO:0000256" key="9">
    <source>
        <dbReference type="ARBA" id="ARBA00023237"/>
    </source>
</evidence>
<keyword evidence="7 10" id="KW-0626">Porin</keyword>
<comment type="domain">
    <text evidence="10">Consists of 16-stranded beta-barrel sheets, with large surface-exposed loops, that form a transmembrane pore at the center of each barrel. The pore is partially ocluded by a peptide loop that folds into the pore lumen.</text>
</comment>
<keyword evidence="9 10" id="KW-0998">Cell outer membrane</keyword>
<keyword evidence="8 10" id="KW-0472">Membrane</keyword>
<dbReference type="EMBL" id="JAUSUH010000004">
    <property type="protein sequence ID" value="MDQ0347727.1"/>
    <property type="molecule type" value="Genomic_DNA"/>
</dbReference>
<proteinExistence type="inferred from homology"/>
<evidence type="ECO:0000256" key="4">
    <source>
        <dbReference type="ARBA" id="ARBA00022692"/>
    </source>
</evidence>
<evidence type="ECO:0000313" key="12">
    <source>
        <dbReference type="Proteomes" id="UP001238467"/>
    </source>
</evidence>
<dbReference type="Pfam" id="PF02530">
    <property type="entry name" value="Porin_2"/>
    <property type="match status" value="1"/>
</dbReference>
<comment type="caution">
    <text evidence="11">The sequence shown here is derived from an EMBL/GenBank/DDBJ whole genome shotgun (WGS) entry which is preliminary data.</text>
</comment>
<keyword evidence="4 10" id="KW-0812">Transmembrane</keyword>
<gene>
    <name evidence="11" type="ORF">J2S76_002154</name>
</gene>
<organism evidence="11 12">
    <name type="scientific">Ancylobacter vacuolatus</name>
    <dbReference type="NCBI Taxonomy" id="223389"/>
    <lineage>
        <taxon>Bacteria</taxon>
        <taxon>Pseudomonadati</taxon>
        <taxon>Pseudomonadota</taxon>
        <taxon>Alphaproteobacteria</taxon>
        <taxon>Hyphomicrobiales</taxon>
        <taxon>Xanthobacteraceae</taxon>
        <taxon>Ancylobacter</taxon>
    </lineage>
</organism>
<evidence type="ECO:0000256" key="5">
    <source>
        <dbReference type="ARBA" id="ARBA00022729"/>
    </source>
</evidence>
<keyword evidence="5 10" id="KW-0732">Signal</keyword>
<evidence type="ECO:0000256" key="10">
    <source>
        <dbReference type="RuleBase" id="RU364005"/>
    </source>
</evidence>
<evidence type="ECO:0000256" key="3">
    <source>
        <dbReference type="ARBA" id="ARBA00022452"/>
    </source>
</evidence>
<dbReference type="InterPro" id="IPR003684">
    <property type="entry name" value="Porin_alphabac"/>
</dbReference>
<dbReference type="SUPFAM" id="SSF56935">
    <property type="entry name" value="Porins"/>
    <property type="match status" value="1"/>
</dbReference>
<sequence length="443" mass="47545">MKTVIKNVLLGSVAGLAMVGTAAAADLPVKAKAAEYVKICSTYGAGFYYIPGTDTCLKVGGYVTADTYYTDIDFKASVATPLGYASVSDDPDGQSYFLTRVGVQLDARTQTEYGTLRSYFEGRFNAGEDYGFGQQITTGDFSFSDGARNQAVLKYGYIQFAGFTFGMATSAFDFWAGDGWQGIQPGSYYSDATLNVIQYTADFGNGFSATIALEDSYGREDEFANFSELSGQQVPDIVANIAYEGTWGAFKLSGAWHQIGDWNPLVGPDEDVALFNSNDDSGWAVLAGVRFDFAETTTLYVEGAYSSGAPGYLGLAGTIPVVDAFGNAVSGWYVGGALIHYWTPSVFTTLVGSYTQSDNFSVGYDLLGEDDGIDGIASTDFTGYNVGVNIGWIPVKGLTLVLQYDYLSAEYQGSDYLYGPVTPLAYSAEATQNRVTFSAKRKF</sequence>
<reference evidence="11 12" key="1">
    <citation type="submission" date="2023-07" db="EMBL/GenBank/DDBJ databases">
        <title>Genomic Encyclopedia of Type Strains, Phase IV (KMG-IV): sequencing the most valuable type-strain genomes for metagenomic binning, comparative biology and taxonomic classification.</title>
        <authorList>
            <person name="Goeker M."/>
        </authorList>
    </citation>
    <scope>NUCLEOTIDE SEQUENCE [LARGE SCALE GENOMIC DNA]</scope>
    <source>
        <strain evidence="11 12">DSM 1277</strain>
    </source>
</reference>
<dbReference type="Proteomes" id="UP001238467">
    <property type="component" value="Unassembled WGS sequence"/>
</dbReference>
<keyword evidence="3 10" id="KW-1134">Transmembrane beta strand</keyword>
<feature type="chain" id="PRO_5045013812" description="Porin" evidence="10">
    <location>
        <begin position="25"/>
        <end position="443"/>
    </location>
</feature>
<evidence type="ECO:0000256" key="1">
    <source>
        <dbReference type="ARBA" id="ARBA00009521"/>
    </source>
</evidence>
<accession>A0ABU0DH45</accession>
<evidence type="ECO:0000313" key="11">
    <source>
        <dbReference type="EMBL" id="MDQ0347727.1"/>
    </source>
</evidence>